<dbReference type="GO" id="GO:0003684">
    <property type="term" value="F:damaged DNA binding"/>
    <property type="evidence" value="ECO:0007669"/>
    <property type="project" value="InterPro"/>
</dbReference>
<dbReference type="Pfam" id="PF06745">
    <property type="entry name" value="ATPase"/>
    <property type="match status" value="1"/>
</dbReference>
<dbReference type="SUPFAM" id="SSF52540">
    <property type="entry name" value="P-loop containing nucleoside triphosphate hydrolases"/>
    <property type="match status" value="1"/>
</dbReference>
<dbReference type="PRINTS" id="PR01874">
    <property type="entry name" value="DNAREPAIRADA"/>
</dbReference>
<evidence type="ECO:0000256" key="2">
    <source>
        <dbReference type="ARBA" id="ARBA00022741"/>
    </source>
</evidence>
<dbReference type="InterPro" id="IPR041166">
    <property type="entry name" value="Rubredoxin_2"/>
</dbReference>
<comment type="function">
    <text evidence="11">Plays a role in repairing double-strand DNA breaks, probably involving stabilizing or processing branched DNA or blocked replication forks.</text>
</comment>
<dbReference type="AlphaFoldDB" id="A0A2H0KNI7"/>
<sequence>MSFFVCKECGFGSASWYGKCPDCGKWNTLVERPDFAKSTSSKKKEGLKKISITPLKKIKTQEKTRIKTGIFEFDRVLGGGFVPGEVILLTGEPGIGKSTLILQSLKNIRTLYISGEESGEQVKNRADRLGVNLDNFLFSNDLQVEGIIESAAEMKDQIDIIVIDSIQTIYSKDVEGVSAGITQLKEVTKLLVTFAKKNNFAVILIGHITKEGEIAGPKSLEHFVDCVLNFEGEKVSNYRLIRTSKNRFGGTDEIGIFEMTGRGLKEISNPLVFLEEKRSLEPGKAIVGVAEGKRSLFFEIQTLVVPTVLAFPRRVVKGLDYNKVLLLLAVVRKNLSFPLDRFDIYVNVIGGVSIKGTSADLGLIASLISSFKNIPLPTSSLFIGEVGLLGEIRKTYFEEKILSEGKRLGFKKIYSGKNINSVKTLPSVILRERSDRRI</sequence>
<dbReference type="EMBL" id="PCVL01000011">
    <property type="protein sequence ID" value="PIQ72820.1"/>
    <property type="molecule type" value="Genomic_DNA"/>
</dbReference>
<organism evidence="15 16">
    <name type="scientific">Candidatus Roizmanbacteria bacterium CG11_big_fil_rev_8_21_14_0_20_35_14</name>
    <dbReference type="NCBI Taxonomy" id="1974855"/>
    <lineage>
        <taxon>Bacteria</taxon>
        <taxon>Candidatus Roizmaniibacteriota</taxon>
    </lineage>
</organism>
<dbReference type="Proteomes" id="UP000229570">
    <property type="component" value="Unassembled WGS sequence"/>
</dbReference>
<keyword evidence="10 11" id="KW-0234">DNA repair</keyword>
<comment type="domain">
    <text evidence="11">The middle region has homology to RecA with ATPase motifs including the RadA KNRFG motif, while the C-terminus is homologous to Lon protease.</text>
</comment>
<dbReference type="Pfam" id="PF18073">
    <property type="entry name" value="Zn_ribbon_LapB"/>
    <property type="match status" value="1"/>
</dbReference>
<evidence type="ECO:0000256" key="5">
    <source>
        <dbReference type="ARBA" id="ARBA00022801"/>
    </source>
</evidence>
<accession>A0A2H0KNI7</accession>
<keyword evidence="8 11" id="KW-0346">Stress response</keyword>
<evidence type="ECO:0000256" key="11">
    <source>
        <dbReference type="HAMAP-Rule" id="MF_01498"/>
    </source>
</evidence>
<evidence type="ECO:0000259" key="14">
    <source>
        <dbReference type="PROSITE" id="PS50162"/>
    </source>
</evidence>
<evidence type="ECO:0000256" key="7">
    <source>
        <dbReference type="ARBA" id="ARBA00022840"/>
    </source>
</evidence>
<dbReference type="PANTHER" id="PTHR32472:SF10">
    <property type="entry name" value="DNA REPAIR PROTEIN RADA-LIKE PROTEIN"/>
    <property type="match status" value="1"/>
</dbReference>
<reference evidence="15 16" key="1">
    <citation type="submission" date="2017-09" db="EMBL/GenBank/DDBJ databases">
        <title>Depth-based differentiation of microbial function through sediment-hosted aquifers and enrichment of novel symbionts in the deep terrestrial subsurface.</title>
        <authorList>
            <person name="Probst A.J."/>
            <person name="Ladd B."/>
            <person name="Jarett J.K."/>
            <person name="Geller-Mcgrath D.E."/>
            <person name="Sieber C.M."/>
            <person name="Emerson J.B."/>
            <person name="Anantharaman K."/>
            <person name="Thomas B.C."/>
            <person name="Malmstrom R."/>
            <person name="Stieglmeier M."/>
            <person name="Klingl A."/>
            <person name="Woyke T."/>
            <person name="Ryan C.M."/>
            <person name="Banfield J.F."/>
        </authorList>
    </citation>
    <scope>NUCLEOTIDE SEQUENCE [LARGE SCALE GENOMIC DNA]</scope>
    <source>
        <strain evidence="15">CG11_big_fil_rev_8_21_14_0_20_35_14</strain>
    </source>
</reference>
<comment type="similarity">
    <text evidence="11 13">Belongs to the RecA family. RadA subfamily.</text>
</comment>
<dbReference type="GO" id="GO:0016787">
    <property type="term" value="F:hydrolase activity"/>
    <property type="evidence" value="ECO:0007669"/>
    <property type="project" value="UniProtKB-KW"/>
</dbReference>
<keyword evidence="2 11" id="KW-0547">Nucleotide-binding</keyword>
<dbReference type="PANTHER" id="PTHR32472">
    <property type="entry name" value="DNA REPAIR PROTEIN RADA"/>
    <property type="match status" value="1"/>
</dbReference>
<gene>
    <name evidence="11" type="primary">radA</name>
    <name evidence="15" type="ORF">COV86_00950</name>
</gene>
<keyword evidence="3 11" id="KW-0227">DNA damage</keyword>
<feature type="region of interest" description="Lon-protease-like" evidence="11">
    <location>
        <begin position="343"/>
        <end position="438"/>
    </location>
</feature>
<dbReference type="CDD" id="cd01121">
    <property type="entry name" value="RadA_SMS_N"/>
    <property type="match status" value="1"/>
</dbReference>
<protein>
    <recommendedName>
        <fullName evidence="11 12">DNA repair protein RadA</fullName>
    </recommendedName>
</protein>
<dbReference type="GO" id="GO:0140664">
    <property type="term" value="F:ATP-dependent DNA damage sensor activity"/>
    <property type="evidence" value="ECO:0007669"/>
    <property type="project" value="InterPro"/>
</dbReference>
<dbReference type="InterPro" id="IPR020568">
    <property type="entry name" value="Ribosomal_Su5_D2-typ_SF"/>
</dbReference>
<dbReference type="PROSITE" id="PS50162">
    <property type="entry name" value="RECA_2"/>
    <property type="match status" value="1"/>
</dbReference>
<evidence type="ECO:0000256" key="12">
    <source>
        <dbReference type="NCBIfam" id="TIGR00416"/>
    </source>
</evidence>
<evidence type="ECO:0000313" key="15">
    <source>
        <dbReference type="EMBL" id="PIQ72820.1"/>
    </source>
</evidence>
<dbReference type="InterPro" id="IPR003593">
    <property type="entry name" value="AAA+_ATPase"/>
</dbReference>
<proteinExistence type="inferred from homology"/>
<dbReference type="Gene3D" id="3.40.50.300">
    <property type="entry name" value="P-loop containing nucleotide triphosphate hydrolases"/>
    <property type="match status" value="1"/>
</dbReference>
<keyword evidence="6 13" id="KW-0862">Zinc</keyword>
<name>A0A2H0KNI7_9BACT</name>
<dbReference type="HAMAP" id="MF_01498">
    <property type="entry name" value="RadA_bact"/>
    <property type="match status" value="1"/>
</dbReference>
<dbReference type="GO" id="GO:0000725">
    <property type="term" value="P:recombinational repair"/>
    <property type="evidence" value="ECO:0007669"/>
    <property type="project" value="UniProtKB-UniRule"/>
</dbReference>
<dbReference type="InterPro" id="IPR014721">
    <property type="entry name" value="Ribsml_uS5_D2-typ_fold_subgr"/>
</dbReference>
<dbReference type="Gene3D" id="3.30.230.10">
    <property type="match status" value="1"/>
</dbReference>
<dbReference type="SMART" id="SM00382">
    <property type="entry name" value="AAA"/>
    <property type="match status" value="1"/>
</dbReference>
<feature type="binding site" evidence="11">
    <location>
        <begin position="91"/>
        <end position="98"/>
    </location>
    <ligand>
        <name>ATP</name>
        <dbReference type="ChEBI" id="CHEBI:30616"/>
    </ligand>
</feature>
<feature type="domain" description="RecA family profile 1" evidence="14">
    <location>
        <begin position="62"/>
        <end position="208"/>
    </location>
</feature>
<evidence type="ECO:0000313" key="16">
    <source>
        <dbReference type="Proteomes" id="UP000229570"/>
    </source>
</evidence>
<keyword evidence="5" id="KW-0378">Hydrolase</keyword>
<evidence type="ECO:0000256" key="6">
    <source>
        <dbReference type="ARBA" id="ARBA00022833"/>
    </source>
</evidence>
<comment type="function">
    <text evidence="13">DNA-dependent ATPase involved in processing of recombination intermediates, plays a role in repairing DNA breaks. Stimulates the branch migration of RecA-mediated strand transfer reactions, allowing the 3' invading strand to extend heteroduplex DNA faster. Binds ssDNA in the presence of ADP but not other nucleotides, has ATPase activity that is stimulated by ssDNA and various branched DNA structures, but inhibited by SSB. Does not have RecA's homology-searching function.</text>
</comment>
<dbReference type="FunFam" id="3.40.50.300:FF:000050">
    <property type="entry name" value="DNA repair protein RadA"/>
    <property type="match status" value="1"/>
</dbReference>
<keyword evidence="7 11" id="KW-0067">ATP-binding</keyword>
<dbReference type="GO" id="GO:0005524">
    <property type="term" value="F:ATP binding"/>
    <property type="evidence" value="ECO:0007669"/>
    <property type="project" value="UniProtKB-UniRule"/>
</dbReference>
<evidence type="ECO:0000256" key="13">
    <source>
        <dbReference type="RuleBase" id="RU003555"/>
    </source>
</evidence>
<dbReference type="InterPro" id="IPR027417">
    <property type="entry name" value="P-loop_NTPase"/>
</dbReference>
<evidence type="ECO:0000256" key="10">
    <source>
        <dbReference type="ARBA" id="ARBA00023204"/>
    </source>
</evidence>
<comment type="caution">
    <text evidence="15">The sequence shown here is derived from an EMBL/GenBank/DDBJ whole genome shotgun (WGS) entry which is preliminary data.</text>
</comment>
<evidence type="ECO:0000256" key="4">
    <source>
        <dbReference type="ARBA" id="ARBA00022771"/>
    </source>
</evidence>
<dbReference type="NCBIfam" id="TIGR00416">
    <property type="entry name" value="sms"/>
    <property type="match status" value="1"/>
</dbReference>
<dbReference type="InterPro" id="IPR004504">
    <property type="entry name" value="DNA_repair_RadA"/>
</dbReference>
<evidence type="ECO:0000256" key="3">
    <source>
        <dbReference type="ARBA" id="ARBA00022763"/>
    </source>
</evidence>
<evidence type="ECO:0000256" key="9">
    <source>
        <dbReference type="ARBA" id="ARBA00023125"/>
    </source>
</evidence>
<dbReference type="GO" id="GO:0008270">
    <property type="term" value="F:zinc ion binding"/>
    <property type="evidence" value="ECO:0007669"/>
    <property type="project" value="UniProtKB-KW"/>
</dbReference>
<keyword evidence="4 13" id="KW-0863">Zinc-finger</keyword>
<dbReference type="SUPFAM" id="SSF54211">
    <property type="entry name" value="Ribosomal protein S5 domain 2-like"/>
    <property type="match status" value="1"/>
</dbReference>
<evidence type="ECO:0000256" key="1">
    <source>
        <dbReference type="ARBA" id="ARBA00022723"/>
    </source>
</evidence>
<keyword evidence="1 11" id="KW-0479">Metal-binding</keyword>
<dbReference type="GO" id="GO:0005829">
    <property type="term" value="C:cytosol"/>
    <property type="evidence" value="ECO:0007669"/>
    <property type="project" value="TreeGrafter"/>
</dbReference>
<evidence type="ECO:0000256" key="8">
    <source>
        <dbReference type="ARBA" id="ARBA00023016"/>
    </source>
</evidence>
<dbReference type="InterPro" id="IPR014774">
    <property type="entry name" value="KaiC-like_dom"/>
</dbReference>
<keyword evidence="9 11" id="KW-0238">DNA-binding</keyword>
<dbReference type="InterPro" id="IPR020588">
    <property type="entry name" value="RecA_ATP-bd"/>
</dbReference>
<feature type="short sequence motif" description="RadA KNRFG motif" evidence="11">
    <location>
        <begin position="245"/>
        <end position="249"/>
    </location>
</feature>